<sequence>MIDPERWYEYQRNYQKYGFDMKPKPEPEPAPTKRTRQRKTVKVPFPLASGKKMAFSGVVAIGVIMIMLIIVTAYAANIRYDINSMIKENNALEGEIENLQAQMYTTNNINYVENKAVSELGMTYPDTSDKVYITVDDVPEKGFSDVLKEKAYN</sequence>
<dbReference type="AlphaFoldDB" id="A0A923SM19"/>
<keyword evidence="3 10" id="KW-0132">Cell division</keyword>
<dbReference type="Proteomes" id="UP000644115">
    <property type="component" value="Unassembled WGS sequence"/>
</dbReference>
<keyword evidence="6 9" id="KW-0472">Membrane</keyword>
<name>A0A923SM19_9FIRM</name>
<keyword evidence="2" id="KW-1003">Cell membrane</keyword>
<evidence type="ECO:0000256" key="7">
    <source>
        <dbReference type="ARBA" id="ARBA00023306"/>
    </source>
</evidence>
<gene>
    <name evidence="10" type="ORF">H8876_07435</name>
</gene>
<evidence type="ECO:0000313" key="10">
    <source>
        <dbReference type="EMBL" id="MBC5999828.1"/>
    </source>
</evidence>
<reference evidence="10" key="1">
    <citation type="submission" date="2020-08" db="EMBL/GenBank/DDBJ databases">
        <authorList>
            <person name="Liu C."/>
            <person name="Sun Q."/>
        </authorList>
    </citation>
    <scope>NUCLEOTIDE SEQUENCE</scope>
    <source>
        <strain evidence="10">BX16</strain>
    </source>
</reference>
<dbReference type="EMBL" id="JACRWC010000096">
    <property type="protein sequence ID" value="MBC5999828.1"/>
    <property type="molecule type" value="Genomic_DNA"/>
</dbReference>
<feature type="transmembrane region" description="Helical" evidence="9">
    <location>
        <begin position="53"/>
        <end position="76"/>
    </location>
</feature>
<organism evidence="10 11">
    <name type="scientific">Lentihominibacter faecis</name>
    <dbReference type="NCBI Taxonomy" id="2764712"/>
    <lineage>
        <taxon>Bacteria</taxon>
        <taxon>Bacillati</taxon>
        <taxon>Bacillota</taxon>
        <taxon>Clostridia</taxon>
        <taxon>Peptostreptococcales</taxon>
        <taxon>Anaerovoracaceae</taxon>
        <taxon>Lentihominibacter</taxon>
    </lineage>
</organism>
<dbReference type="GO" id="GO:0005886">
    <property type="term" value="C:plasma membrane"/>
    <property type="evidence" value="ECO:0007669"/>
    <property type="project" value="UniProtKB-SubCell"/>
</dbReference>
<keyword evidence="5 9" id="KW-1133">Transmembrane helix</keyword>
<dbReference type="InterPro" id="IPR011922">
    <property type="entry name" value="Cell_div_FtsL"/>
</dbReference>
<evidence type="ECO:0000256" key="6">
    <source>
        <dbReference type="ARBA" id="ARBA00023136"/>
    </source>
</evidence>
<keyword evidence="4 9" id="KW-0812">Transmembrane</keyword>
<comment type="caution">
    <text evidence="10">The sequence shown here is derived from an EMBL/GenBank/DDBJ whole genome shotgun (WGS) entry which is preliminary data.</text>
</comment>
<evidence type="ECO:0000256" key="9">
    <source>
        <dbReference type="SAM" id="Phobius"/>
    </source>
</evidence>
<feature type="region of interest" description="Disordered" evidence="8">
    <location>
        <begin position="19"/>
        <end position="38"/>
    </location>
</feature>
<comment type="subcellular location">
    <subcellularLocation>
        <location evidence="1">Cell membrane</location>
        <topology evidence="1">Single-pass type II membrane protein</topology>
    </subcellularLocation>
</comment>
<accession>A0A923SM19</accession>
<evidence type="ECO:0000313" key="11">
    <source>
        <dbReference type="Proteomes" id="UP000644115"/>
    </source>
</evidence>
<dbReference type="Pfam" id="PF04999">
    <property type="entry name" value="FtsL"/>
    <property type="match status" value="1"/>
</dbReference>
<evidence type="ECO:0000256" key="5">
    <source>
        <dbReference type="ARBA" id="ARBA00022989"/>
    </source>
</evidence>
<protein>
    <submittedName>
        <fullName evidence="10">Cell division protein FtsL</fullName>
    </submittedName>
</protein>
<evidence type="ECO:0000256" key="3">
    <source>
        <dbReference type="ARBA" id="ARBA00022618"/>
    </source>
</evidence>
<proteinExistence type="predicted"/>
<evidence type="ECO:0000256" key="8">
    <source>
        <dbReference type="SAM" id="MobiDB-lite"/>
    </source>
</evidence>
<dbReference type="GO" id="GO:0051301">
    <property type="term" value="P:cell division"/>
    <property type="evidence" value="ECO:0007669"/>
    <property type="project" value="UniProtKB-KW"/>
</dbReference>
<dbReference type="RefSeq" id="WP_249287207.1">
    <property type="nucleotide sequence ID" value="NZ_JACRWC010000096.1"/>
</dbReference>
<evidence type="ECO:0000256" key="2">
    <source>
        <dbReference type="ARBA" id="ARBA00022475"/>
    </source>
</evidence>
<keyword evidence="11" id="KW-1185">Reference proteome</keyword>
<keyword evidence="7" id="KW-0131">Cell cycle</keyword>
<evidence type="ECO:0000256" key="1">
    <source>
        <dbReference type="ARBA" id="ARBA00004401"/>
    </source>
</evidence>
<evidence type="ECO:0000256" key="4">
    <source>
        <dbReference type="ARBA" id="ARBA00022692"/>
    </source>
</evidence>